<dbReference type="InterPro" id="IPR051055">
    <property type="entry name" value="PIF1_helicase"/>
</dbReference>
<comment type="caution">
    <text evidence="3">The sequence shown here is derived from an EMBL/GenBank/DDBJ whole genome shotgun (WGS) entry which is preliminary data.</text>
</comment>
<reference evidence="3 4" key="1">
    <citation type="submission" date="2020-12" db="EMBL/GenBank/DDBJ databases">
        <title>Metabolic potential, ecology and presence of endohyphal bacteria is reflected in genomic diversity of Mucoromycotina.</title>
        <authorList>
            <person name="Muszewska A."/>
            <person name="Okrasinska A."/>
            <person name="Steczkiewicz K."/>
            <person name="Drgas O."/>
            <person name="Orlowska M."/>
            <person name="Perlinska-Lenart U."/>
            <person name="Aleksandrzak-Piekarczyk T."/>
            <person name="Szatraj K."/>
            <person name="Zielenkiewicz U."/>
            <person name="Pilsyk S."/>
            <person name="Malc E."/>
            <person name="Mieczkowski P."/>
            <person name="Kruszewska J.S."/>
            <person name="Biernat P."/>
            <person name="Pawlowska J."/>
        </authorList>
    </citation>
    <scope>NUCLEOTIDE SEQUENCE [LARGE SCALE GENOMIC DNA]</scope>
    <source>
        <strain evidence="3 4">CBS 142.35</strain>
    </source>
</reference>
<feature type="compositionally biased region" description="Polar residues" evidence="1">
    <location>
        <begin position="13"/>
        <end position="25"/>
    </location>
</feature>
<keyword evidence="4" id="KW-1185">Reference proteome</keyword>
<evidence type="ECO:0000313" key="3">
    <source>
        <dbReference type="EMBL" id="KAG2215281.1"/>
    </source>
</evidence>
<organism evidence="3 4">
    <name type="scientific">Circinella minor</name>
    <dbReference type="NCBI Taxonomy" id="1195481"/>
    <lineage>
        <taxon>Eukaryota</taxon>
        <taxon>Fungi</taxon>
        <taxon>Fungi incertae sedis</taxon>
        <taxon>Mucoromycota</taxon>
        <taxon>Mucoromycotina</taxon>
        <taxon>Mucoromycetes</taxon>
        <taxon>Mucorales</taxon>
        <taxon>Lichtheimiaceae</taxon>
        <taxon>Circinella</taxon>
    </lineage>
</organism>
<evidence type="ECO:0000313" key="4">
    <source>
        <dbReference type="Proteomes" id="UP000646827"/>
    </source>
</evidence>
<dbReference type="InterPro" id="IPR025476">
    <property type="entry name" value="Helitron_helicase-like"/>
</dbReference>
<dbReference type="PANTHER" id="PTHR47642:SF5">
    <property type="entry name" value="ATP-DEPENDENT DNA HELICASE"/>
    <property type="match status" value="1"/>
</dbReference>
<sequence length="459" mass="52591">MESPMYRELGVSIDNTWLDNPSGNLAEQEHNEEEDVPSTTNEEQQDQQEEEHIEAITLDDDNSDNASEEELDEELMNAGVQETLLTGDAGIRIAPGTCLRPSDGNGRPLSYVEITKSLARRSDRRADFTVGDALNDNTINTLISKYSAYKVFTGIRSSGEYWSQEKKKILSMFWQFGIPTLFVTLSAAETQWPELLKILASIVDGQELTNDEIAQMHYNEKARLTQSDPVICVRYFDKHFRELLKTWKAVDGPFGKYLPVHRYHRIEFQQRGSPHAHMLLWLRNAPRFDVDDDDAIARFIDTLITCNTSDYGNDPEIQHKGCYSRIRSYLEDIQNNAVPNMAFPEFLVINNVDIDQYLLAIRSSLTNPKVFLKRDVTDIYINPFNTKILQLHRANMDIQFILDPYACCTYIVDYINKADRGLSETIDRIFQEHSQNNTSISQMLRALTNAQYNTSEVSA</sequence>
<name>A0A8H7RSY0_9FUNG</name>
<dbReference type="OrthoDB" id="2282872at2759"/>
<dbReference type="EMBL" id="JAEPRB010000530">
    <property type="protein sequence ID" value="KAG2215281.1"/>
    <property type="molecule type" value="Genomic_DNA"/>
</dbReference>
<dbReference type="Proteomes" id="UP000646827">
    <property type="component" value="Unassembled WGS sequence"/>
</dbReference>
<evidence type="ECO:0000256" key="1">
    <source>
        <dbReference type="SAM" id="MobiDB-lite"/>
    </source>
</evidence>
<feature type="compositionally biased region" description="Acidic residues" evidence="1">
    <location>
        <begin position="43"/>
        <end position="71"/>
    </location>
</feature>
<accession>A0A8H7RSY0</accession>
<feature type="domain" description="Helitron helicase-like" evidence="2">
    <location>
        <begin position="151"/>
        <end position="280"/>
    </location>
</feature>
<gene>
    <name evidence="3" type="ORF">INT45_012703</name>
</gene>
<evidence type="ECO:0000259" key="2">
    <source>
        <dbReference type="Pfam" id="PF14214"/>
    </source>
</evidence>
<proteinExistence type="predicted"/>
<protein>
    <recommendedName>
        <fullName evidence="2">Helitron helicase-like domain-containing protein</fullName>
    </recommendedName>
</protein>
<dbReference type="Pfam" id="PF14214">
    <property type="entry name" value="Helitron_like_N"/>
    <property type="match status" value="1"/>
</dbReference>
<dbReference type="AlphaFoldDB" id="A0A8H7RSY0"/>
<feature type="region of interest" description="Disordered" evidence="1">
    <location>
        <begin position="1"/>
        <end position="71"/>
    </location>
</feature>
<dbReference type="PANTHER" id="PTHR47642">
    <property type="entry name" value="ATP-DEPENDENT DNA HELICASE"/>
    <property type="match status" value="1"/>
</dbReference>